<gene>
    <name evidence="1" type="ordered locus">Sph21_1044</name>
</gene>
<dbReference type="PATRIC" id="fig|743722.3.peg.1120"/>
<dbReference type="HOGENOM" id="CLU_3011998_0_0_10"/>
<proteinExistence type="predicted"/>
<dbReference type="AlphaFoldDB" id="F4CCS8"/>
<evidence type="ECO:0000313" key="1">
    <source>
        <dbReference type="EMBL" id="ADZ77614.1"/>
    </source>
</evidence>
<protein>
    <submittedName>
        <fullName evidence="1">Uncharacterized protein</fullName>
    </submittedName>
</protein>
<accession>F4CCS8</accession>
<reference evidence="1" key="1">
    <citation type="submission" date="2011-03" db="EMBL/GenBank/DDBJ databases">
        <title>Complete sequence of Sphingobacterium sp. 21.</title>
        <authorList>
            <consortium name="US DOE Joint Genome Institute"/>
            <person name="Lucas S."/>
            <person name="Copeland A."/>
            <person name="Lapidus A."/>
            <person name="Cheng J.-F."/>
            <person name="Goodwin L."/>
            <person name="Pitluck S."/>
            <person name="Davenport K."/>
            <person name="Detter J.C."/>
            <person name="Han C."/>
            <person name="Tapia R."/>
            <person name="Land M."/>
            <person name="Hauser L."/>
            <person name="Kyrpides N."/>
            <person name="Ivanova N."/>
            <person name="Ovchinnikova G."/>
            <person name="Pagani I."/>
            <person name="Siebers A.K."/>
            <person name="Allgaier M."/>
            <person name="Thelen M.P."/>
            <person name="Hugenholtz P."/>
            <person name="Woyke T."/>
        </authorList>
    </citation>
    <scope>NUCLEOTIDE SEQUENCE</scope>
    <source>
        <strain evidence="1">21</strain>
    </source>
</reference>
<organism evidence="1">
    <name type="scientific">Sphingobacterium sp. (strain 21)</name>
    <dbReference type="NCBI Taxonomy" id="743722"/>
    <lineage>
        <taxon>Bacteria</taxon>
        <taxon>Pseudomonadati</taxon>
        <taxon>Bacteroidota</taxon>
        <taxon>Sphingobacteriia</taxon>
        <taxon>Sphingobacteriales</taxon>
        <taxon>Sphingobacteriaceae</taxon>
        <taxon>Sphingobacterium</taxon>
    </lineage>
</organism>
<dbReference type="KEGG" id="shg:Sph21_1044"/>
<name>F4CCS8_SPHS2</name>
<dbReference type="EMBL" id="CP002584">
    <property type="protein sequence ID" value="ADZ77614.1"/>
    <property type="molecule type" value="Genomic_DNA"/>
</dbReference>
<sequence>MNIHHFISQENTSFINPLFILYTFPPNNIATQFCVVVNDDPQVEELYGQNNVNTYQ</sequence>